<dbReference type="PANTHER" id="PTHR11403">
    <property type="entry name" value="CYTOCHROME C OXIDASE SUBUNIT III"/>
    <property type="match status" value="1"/>
</dbReference>
<name>B6CM42_ENTVE</name>
<dbReference type="PROSITE" id="PS50253">
    <property type="entry name" value="COX3"/>
    <property type="match status" value="1"/>
</dbReference>
<dbReference type="Gene3D" id="1.10.287.70">
    <property type="match status" value="1"/>
</dbReference>
<evidence type="ECO:0000256" key="7">
    <source>
        <dbReference type="ARBA" id="ARBA00023136"/>
    </source>
</evidence>
<protein>
    <recommendedName>
        <fullName evidence="3 8">Cytochrome c oxidase subunit 3</fullName>
    </recommendedName>
</protein>
<keyword evidence="8 11" id="KW-0496">Mitochondrion</keyword>
<sequence>MYHNAHVVSNSIYPFFMGLCLTGVFLSLVVFFKFGVVVFLLVNIFFLLFNFFVWGKDVFMECASGYHNFVVDRGLKMGFIIFVGTEVMFFFSIFWFFFDKLYVDGNFWWVVVGKYLDWSGLPLLGTIVLLVSGMTSTWSHSVVIKGKRPVLGLIMTLFLGVLFLFVQGYEYTHLFFNVSDGWAGSIFYFSTGFHGLHVMLGVILLFLCLLRFLGFFYSSLNFYFFEGSVIYWHFVDVVWLFLFLSVYISSLSF</sequence>
<keyword evidence="7 9" id="KW-0472">Membrane</keyword>
<comment type="subcellular location">
    <subcellularLocation>
        <location evidence="1">Membrane</location>
        <topology evidence="1">Multi-pass membrane protein</topology>
    </subcellularLocation>
</comment>
<evidence type="ECO:0000256" key="6">
    <source>
        <dbReference type="ARBA" id="ARBA00022989"/>
    </source>
</evidence>
<dbReference type="GO" id="GO:0005739">
    <property type="term" value="C:mitochondrion"/>
    <property type="evidence" value="ECO:0007669"/>
    <property type="project" value="TreeGrafter"/>
</dbReference>
<dbReference type="GO" id="GO:0004129">
    <property type="term" value="F:cytochrome-c oxidase activity"/>
    <property type="evidence" value="ECO:0007669"/>
    <property type="project" value="InterPro"/>
</dbReference>
<organism evidence="11">
    <name type="scientific">Enterobius vermicularis</name>
    <name type="common">Human pinworm</name>
    <dbReference type="NCBI Taxonomy" id="51028"/>
    <lineage>
        <taxon>Eukaryota</taxon>
        <taxon>Metazoa</taxon>
        <taxon>Ecdysozoa</taxon>
        <taxon>Nematoda</taxon>
        <taxon>Chromadorea</taxon>
        <taxon>Rhabditida</taxon>
        <taxon>Spirurina</taxon>
        <taxon>Oxyuridomorpha</taxon>
        <taxon>Oxyuroidea</taxon>
        <taxon>Oxyuridae</taxon>
        <taxon>Enterobius</taxon>
    </lineage>
</organism>
<evidence type="ECO:0000313" key="11">
    <source>
        <dbReference type="EMBL" id="ABY21270.1"/>
    </source>
</evidence>
<evidence type="ECO:0000256" key="8">
    <source>
        <dbReference type="RuleBase" id="RU003375"/>
    </source>
</evidence>
<keyword evidence="4 8" id="KW-0812">Transmembrane</keyword>
<dbReference type="CDD" id="cd01665">
    <property type="entry name" value="Cyt_c_Oxidase_III"/>
    <property type="match status" value="1"/>
</dbReference>
<dbReference type="InterPro" id="IPR024791">
    <property type="entry name" value="Cyt_c/ubiquinol_Oxase_su3"/>
</dbReference>
<dbReference type="InterPro" id="IPR035973">
    <property type="entry name" value="Cyt_c_oxidase_su3-like_sf"/>
</dbReference>
<feature type="domain" description="Heme-copper oxidase subunit III family profile" evidence="10">
    <location>
        <begin position="1"/>
        <end position="251"/>
    </location>
</feature>
<evidence type="ECO:0000256" key="2">
    <source>
        <dbReference type="ARBA" id="ARBA00010581"/>
    </source>
</evidence>
<geneLocation type="mitochondrion" evidence="11"/>
<evidence type="ECO:0000259" key="10">
    <source>
        <dbReference type="PROSITE" id="PS50253"/>
    </source>
</evidence>
<comment type="function">
    <text evidence="8">Component of the cytochrome c oxidase, the last enzyme in the mitochondrial electron transport chain which drives oxidative phosphorylation. The respiratory chain contains 3 multisubunit complexes succinate dehydrogenase (complex II, CII), ubiquinol-cytochrome c oxidoreductase (cytochrome b-c1 complex, complex III, CIII) and cytochrome c oxidase (complex IV, CIV), that cooperate to transfer electrons derived from NADH and succinate to molecular oxygen, creating an electrochemical gradient over the inner membrane that drives transmembrane transport and the ATP synthase. Cytochrome c oxidase is the component of the respiratory chain that catalyzes the reduction of oxygen to water. Electrons originating from reduced cytochrome c in the intermembrane space (IMS) are transferred via the dinuclear copper A center (CU(A)) of subunit 2 and heme A of subunit 1 to the active site in subunit 1, a binuclear center (BNC) formed by heme A3 and copper B (CU(B)). The BNC reduces molecular oxygen to 2 water molecules using 4 electrons from cytochrome c in the IMS and 4 protons from the mitochondrial matrix.</text>
</comment>
<feature type="transmembrane region" description="Helical" evidence="9">
    <location>
        <begin position="12"/>
        <end position="30"/>
    </location>
</feature>
<keyword evidence="5" id="KW-1278">Translocase</keyword>
<dbReference type="SUPFAM" id="SSF81452">
    <property type="entry name" value="Cytochrome c oxidase subunit III-like"/>
    <property type="match status" value="1"/>
</dbReference>
<evidence type="ECO:0000256" key="9">
    <source>
        <dbReference type="SAM" id="Phobius"/>
    </source>
</evidence>
<dbReference type="InterPro" id="IPR033945">
    <property type="entry name" value="Cyt_c_oxase_su3_dom"/>
</dbReference>
<dbReference type="InterPro" id="IPR000298">
    <property type="entry name" value="Cyt_c_oxidase-like_su3"/>
</dbReference>
<feature type="transmembrane region" description="Helical" evidence="9">
    <location>
        <begin position="36"/>
        <end position="54"/>
    </location>
</feature>
<feature type="transmembrane region" description="Helical" evidence="9">
    <location>
        <begin position="196"/>
        <end position="217"/>
    </location>
</feature>
<dbReference type="GO" id="GO:0016020">
    <property type="term" value="C:membrane"/>
    <property type="evidence" value="ECO:0007669"/>
    <property type="project" value="UniProtKB-SubCell"/>
</dbReference>
<dbReference type="InterPro" id="IPR013833">
    <property type="entry name" value="Cyt_c_oxidase_su3_a-hlx"/>
</dbReference>
<evidence type="ECO:0000256" key="5">
    <source>
        <dbReference type="ARBA" id="ARBA00022967"/>
    </source>
</evidence>
<accession>B6CM42</accession>
<dbReference type="PANTHER" id="PTHR11403:SF7">
    <property type="entry name" value="CYTOCHROME C OXIDASE SUBUNIT 3"/>
    <property type="match status" value="1"/>
</dbReference>
<reference evidence="11" key="1">
    <citation type="journal article" date="2009" name="Gene">
        <title>The mitochondrial genome sequence of Enterobius vermicularis (Nematoda: Oxyurida)--an idiosyncratic gene order and phylogenetic information for chromadorean nematodes.</title>
        <authorList>
            <person name="Kang S."/>
            <person name="Sultana T."/>
            <person name="Eom K.S."/>
            <person name="Park Y.C."/>
            <person name="Soonthornpong N."/>
            <person name="Nadler S.A."/>
            <person name="Park J.K."/>
        </authorList>
    </citation>
    <scope>NUCLEOTIDE SEQUENCE</scope>
</reference>
<evidence type="ECO:0000256" key="3">
    <source>
        <dbReference type="ARBA" id="ARBA00015944"/>
    </source>
</evidence>
<dbReference type="Pfam" id="PF00510">
    <property type="entry name" value="COX3"/>
    <property type="match status" value="1"/>
</dbReference>
<comment type="similarity">
    <text evidence="2 8">Belongs to the cytochrome c oxidase subunit 3 family.</text>
</comment>
<feature type="transmembrane region" description="Helical" evidence="9">
    <location>
        <begin position="75"/>
        <end position="98"/>
    </location>
</feature>
<feature type="transmembrane region" description="Helical" evidence="9">
    <location>
        <begin position="150"/>
        <end position="169"/>
    </location>
</feature>
<proteinExistence type="inferred from homology"/>
<dbReference type="AlphaFoldDB" id="B6CM42"/>
<feature type="transmembrane region" description="Helical" evidence="9">
    <location>
        <begin position="229"/>
        <end position="248"/>
    </location>
</feature>
<evidence type="ECO:0000256" key="1">
    <source>
        <dbReference type="ARBA" id="ARBA00004141"/>
    </source>
</evidence>
<gene>
    <name evidence="11" type="primary">COX3</name>
</gene>
<feature type="transmembrane region" description="Helical" evidence="9">
    <location>
        <begin position="118"/>
        <end position="138"/>
    </location>
</feature>
<dbReference type="Gene3D" id="1.20.120.80">
    <property type="entry name" value="Cytochrome c oxidase, subunit III, four-helix bundle"/>
    <property type="match status" value="1"/>
</dbReference>
<dbReference type="EMBL" id="EU281143">
    <property type="protein sequence ID" value="ABY21270.1"/>
    <property type="molecule type" value="Genomic_DNA"/>
</dbReference>
<evidence type="ECO:0000256" key="4">
    <source>
        <dbReference type="ARBA" id="ARBA00022692"/>
    </source>
</evidence>
<keyword evidence="6 9" id="KW-1133">Transmembrane helix</keyword>
<dbReference type="GO" id="GO:0006123">
    <property type="term" value="P:mitochondrial electron transport, cytochrome c to oxygen"/>
    <property type="evidence" value="ECO:0007669"/>
    <property type="project" value="TreeGrafter"/>
</dbReference>